<dbReference type="AlphaFoldDB" id="A0A2H1E7C3"/>
<evidence type="ECO:0000256" key="2">
    <source>
        <dbReference type="ARBA" id="ARBA00022695"/>
    </source>
</evidence>
<protein>
    <submittedName>
        <fullName evidence="7">Uncharacterized protein</fullName>
    </submittedName>
</protein>
<sequence>MAKDYESLIRKVKNRTNPDITNESVLLEKSFRDELGRTTVKANEYVKRVMRGVEPRYTERTFEAGKKVREHLKKNNPNLDFEFQGSVMTNTHIKGHSDIDLVQITNRFYFHEGRQNFQKAKESFEYSYTEKERLSVIAEGTSFEGDDKMTLREIRIDAENVLNREYKYVDTTKGKSIEVKPTNPSRKVDVVTASWYKNVKAVAKADKEERGIKIYDKNDHKILPEDFPFRKIKLVNQKDSGVNGRLKKMIRFLKNVKVDSDYKIDLTSFDITSISYNIPTYKYYDKSYLELVHVIYEEMYKIYSDKVYRDSIKSVDDTEYIFRNNPEKVEHLRTLLTEVNLIKNDIIVASFIY</sequence>
<keyword evidence="2" id="KW-0548">Nucleotidyltransferase</keyword>
<dbReference type="Proteomes" id="UP000231564">
    <property type="component" value="Chromosome MARIT"/>
</dbReference>
<feature type="domain" description="cGAS/DncV-like nucleotidyltransferase C-terminal helical" evidence="6">
    <location>
        <begin position="235"/>
        <end position="339"/>
    </location>
</feature>
<dbReference type="STRING" id="1349785.GCA_000509405_00111"/>
<dbReference type="InterPro" id="IPR043519">
    <property type="entry name" value="NT_sf"/>
</dbReference>
<keyword evidence="8" id="KW-1185">Reference proteome</keyword>
<gene>
    <name evidence="7" type="ORF">MARIT_0681</name>
</gene>
<keyword evidence="1" id="KW-0808">Transferase</keyword>
<proteinExistence type="predicted"/>
<dbReference type="InterPro" id="IPR002934">
    <property type="entry name" value="Polymerase_NTP_transf_dom"/>
</dbReference>
<dbReference type="RefSeq" id="WP_024742519.1">
    <property type="nucleotide sequence ID" value="NZ_BAUG01000093.1"/>
</dbReference>
<accession>A0A2H1E7C3</accession>
<organism evidence="7 8">
    <name type="scientific">Tenacibaculum maritimum NCIMB 2154</name>
    <dbReference type="NCBI Taxonomy" id="1349785"/>
    <lineage>
        <taxon>Bacteria</taxon>
        <taxon>Pseudomonadati</taxon>
        <taxon>Bacteroidota</taxon>
        <taxon>Flavobacteriia</taxon>
        <taxon>Flavobacteriales</taxon>
        <taxon>Flavobacteriaceae</taxon>
        <taxon>Tenacibaculum</taxon>
    </lineage>
</organism>
<dbReference type="GeneID" id="47722265"/>
<dbReference type="SUPFAM" id="SSF81301">
    <property type="entry name" value="Nucleotidyltransferase"/>
    <property type="match status" value="1"/>
</dbReference>
<evidence type="ECO:0000313" key="8">
    <source>
        <dbReference type="Proteomes" id="UP000231564"/>
    </source>
</evidence>
<evidence type="ECO:0000256" key="3">
    <source>
        <dbReference type="ARBA" id="ARBA00022741"/>
    </source>
</evidence>
<dbReference type="Pfam" id="PF26305">
    <property type="entry name" value="CD_NTase_C"/>
    <property type="match status" value="1"/>
</dbReference>
<evidence type="ECO:0000256" key="4">
    <source>
        <dbReference type="ARBA" id="ARBA00023118"/>
    </source>
</evidence>
<keyword evidence="3" id="KW-0547">Nucleotide-binding</keyword>
<dbReference type="GO" id="GO:0016779">
    <property type="term" value="F:nucleotidyltransferase activity"/>
    <property type="evidence" value="ECO:0007669"/>
    <property type="project" value="InterPro"/>
</dbReference>
<evidence type="ECO:0000259" key="6">
    <source>
        <dbReference type="Pfam" id="PF26305"/>
    </source>
</evidence>
<dbReference type="EMBL" id="LT634361">
    <property type="protein sequence ID" value="SFZ80561.1"/>
    <property type="molecule type" value="Genomic_DNA"/>
</dbReference>
<dbReference type="InterPro" id="IPR058909">
    <property type="entry name" value="CD_NTase_C"/>
</dbReference>
<evidence type="ECO:0000313" key="7">
    <source>
        <dbReference type="EMBL" id="SFZ80561.1"/>
    </source>
</evidence>
<dbReference type="Pfam" id="PF01909">
    <property type="entry name" value="NTP_transf_2"/>
    <property type="match status" value="1"/>
</dbReference>
<reference evidence="7 8" key="1">
    <citation type="submission" date="2016-11" db="EMBL/GenBank/DDBJ databases">
        <authorList>
            <person name="Jaros S."/>
            <person name="Januszkiewicz K."/>
            <person name="Wedrychowicz H."/>
        </authorList>
    </citation>
    <scope>NUCLEOTIDE SEQUENCE [LARGE SCALE GENOMIC DNA]</scope>
    <source>
        <strain evidence="7">NCIMB 2154T</strain>
    </source>
</reference>
<dbReference type="OrthoDB" id="1082574at2"/>
<name>A0A2H1E7C3_9FLAO</name>
<dbReference type="KEGG" id="tmar:MARIT_0681"/>
<evidence type="ECO:0000256" key="1">
    <source>
        <dbReference type="ARBA" id="ARBA00022679"/>
    </source>
</evidence>
<keyword evidence="4" id="KW-0051">Antiviral defense</keyword>
<evidence type="ECO:0000259" key="5">
    <source>
        <dbReference type="Pfam" id="PF01909"/>
    </source>
</evidence>
<feature type="domain" description="Polymerase nucleotidyl transferase" evidence="5">
    <location>
        <begin position="66"/>
        <end position="119"/>
    </location>
</feature>